<dbReference type="AlphaFoldDB" id="Q4JHQ8"/>
<protein>
    <submittedName>
        <fullName evidence="7">BusK</fullName>
    </submittedName>
</protein>
<dbReference type="InterPro" id="IPR029063">
    <property type="entry name" value="SAM-dependent_MTases_sf"/>
</dbReference>
<dbReference type="Pfam" id="PF17843">
    <property type="entry name" value="MycE_N"/>
    <property type="match status" value="1"/>
</dbReference>
<dbReference type="GO" id="GO:0008168">
    <property type="term" value="F:methyltransferase activity"/>
    <property type="evidence" value="ECO:0007669"/>
    <property type="project" value="UniProtKB-KW"/>
</dbReference>
<evidence type="ECO:0000256" key="3">
    <source>
        <dbReference type="ARBA" id="ARBA00022679"/>
    </source>
</evidence>
<evidence type="ECO:0000256" key="1">
    <source>
        <dbReference type="ARBA" id="ARBA00004792"/>
    </source>
</evidence>
<dbReference type="EMBL" id="DQ087286">
    <property type="protein sequence ID" value="AAY88928.1"/>
    <property type="molecule type" value="Genomic_DNA"/>
</dbReference>
<evidence type="ECO:0000259" key="6">
    <source>
        <dbReference type="Pfam" id="PF17843"/>
    </source>
</evidence>
<sequence>MSATHEIETVERIILAAGSSAASLAELTTELGLARIAPVLIEEILFRAEPAPDIEPTEVAVQITHGVETVDFVLKLQSGELIKAEQRPVGDVPLRIGYELTDLIAELFGPGAPRAVGARSTNFLRTTTSGSIPGPSELSDGFQAISAVVAGCGHRRPDLDQLASHYRTDKWGGLHWFTPLYERHLGEFRDRPVRILEIGVGGYNFDGGGGESLKMWKRYFHRGLVFGMDVFDKSFLDQQRLYTVRADQSKPEELAAVDDEYGPFDIIIDDGSHINGHVRTSLETLFPRLRSGGVYVIEDLWTTYAPGFGGQAQSPAAPGTTVSLLKNLLEGVQHEEQPHAGSYEPSYLERNVVGLHVYHNIAFLEKGVNAEGAVPAWVPRSLDDILHLADVNSAEDK</sequence>
<feature type="domain" description="Methyltransferase MycE N-terminal" evidence="6">
    <location>
        <begin position="10"/>
        <end position="118"/>
    </location>
</feature>
<accession>Q4JHQ8</accession>
<reference evidence="7" key="1">
    <citation type="journal article" date="2006" name="J. Ind. Microbiol. Biotechnol.">
        <title>Butenyl-spinosyns, a natural example of genetic engineering of antibiotic biosynthetic genes.</title>
        <authorList>
            <person name="Hahn D.R."/>
            <person name="Gustafson G."/>
            <person name="Waldron C."/>
            <person name="Bullard B."/>
            <person name="Jackson J.D."/>
            <person name="Mitchell J."/>
        </authorList>
    </citation>
    <scope>NUCLEOTIDE SEQUENCE</scope>
    <source>
        <strain evidence="7">NRRL 30141</strain>
    </source>
</reference>
<gene>
    <name evidence="7" type="primary">busK</name>
</gene>
<evidence type="ECO:0000256" key="2">
    <source>
        <dbReference type="ARBA" id="ARBA00022603"/>
    </source>
</evidence>
<keyword evidence="5" id="KW-0045">Antibiotic biosynthesis</keyword>
<dbReference type="Gene3D" id="3.40.50.150">
    <property type="entry name" value="Vaccinia Virus protein VP39"/>
    <property type="match status" value="1"/>
</dbReference>
<keyword evidence="2" id="KW-0489">Methyltransferase</keyword>
<dbReference type="GO" id="GO:0017000">
    <property type="term" value="P:antibiotic biosynthetic process"/>
    <property type="evidence" value="ECO:0007669"/>
    <property type="project" value="UniProtKB-KW"/>
</dbReference>
<dbReference type="SMR" id="Q4JHQ8"/>
<keyword evidence="4" id="KW-0949">S-adenosyl-L-methionine</keyword>
<proteinExistence type="predicted"/>
<evidence type="ECO:0000313" key="7">
    <source>
        <dbReference type="EMBL" id="AAY88928.1"/>
    </source>
</evidence>
<evidence type="ECO:0000256" key="4">
    <source>
        <dbReference type="ARBA" id="ARBA00022691"/>
    </source>
</evidence>
<keyword evidence="3" id="KW-0808">Transferase</keyword>
<evidence type="ECO:0000256" key="5">
    <source>
        <dbReference type="ARBA" id="ARBA00023194"/>
    </source>
</evidence>
<dbReference type="SUPFAM" id="SSF53335">
    <property type="entry name" value="S-adenosyl-L-methionine-dependent methyltransferases"/>
    <property type="match status" value="1"/>
</dbReference>
<dbReference type="InterPro" id="IPR040800">
    <property type="entry name" value="MycE_N"/>
</dbReference>
<dbReference type="Gene3D" id="3.30.1050.30">
    <property type="match status" value="1"/>
</dbReference>
<dbReference type="RefSeq" id="WP_190816010.1">
    <property type="nucleotide sequence ID" value="NZ_CP031142.1"/>
</dbReference>
<dbReference type="GO" id="GO:0032259">
    <property type="term" value="P:methylation"/>
    <property type="evidence" value="ECO:0007669"/>
    <property type="project" value="UniProtKB-KW"/>
</dbReference>
<comment type="pathway">
    <text evidence="1">Antibiotic biosynthesis.</text>
</comment>
<name>Q4JHQ8_9PSEU</name>
<organism evidence="7">
    <name type="scientific">Saccharopolyspora pogona</name>
    <dbReference type="NCBI Taxonomy" id="333966"/>
    <lineage>
        <taxon>Bacteria</taxon>
        <taxon>Bacillati</taxon>
        <taxon>Actinomycetota</taxon>
        <taxon>Actinomycetes</taxon>
        <taxon>Pseudonocardiales</taxon>
        <taxon>Pseudonocardiaceae</taxon>
        <taxon>Saccharopolyspora</taxon>
    </lineage>
</organism>